<name>A0A1G5BF65_9FIRM</name>
<reference evidence="2" key="1">
    <citation type="submission" date="2016-10" db="EMBL/GenBank/DDBJ databases">
        <authorList>
            <person name="Varghese N."/>
            <person name="Submissions S."/>
        </authorList>
    </citation>
    <scope>NUCLEOTIDE SEQUENCE [LARGE SCALE GENOMIC DNA]</scope>
    <source>
        <strain evidence="2">XBD2006</strain>
    </source>
</reference>
<gene>
    <name evidence="1" type="ORF">SAMN02910451_00700</name>
</gene>
<dbReference type="EMBL" id="FMUR01000004">
    <property type="protein sequence ID" value="SCX88777.1"/>
    <property type="molecule type" value="Genomic_DNA"/>
</dbReference>
<dbReference type="Proteomes" id="UP000183047">
    <property type="component" value="Unassembled WGS sequence"/>
</dbReference>
<dbReference type="RefSeq" id="WP_074461443.1">
    <property type="nucleotide sequence ID" value="NZ_FMUR01000004.1"/>
</dbReference>
<organism evidence="1 2">
    <name type="scientific">Butyrivibrio hungatei</name>
    <dbReference type="NCBI Taxonomy" id="185008"/>
    <lineage>
        <taxon>Bacteria</taxon>
        <taxon>Bacillati</taxon>
        <taxon>Bacillota</taxon>
        <taxon>Clostridia</taxon>
        <taxon>Lachnospirales</taxon>
        <taxon>Lachnospiraceae</taxon>
        <taxon>Butyrivibrio</taxon>
    </lineage>
</organism>
<keyword evidence="2" id="KW-1185">Reference proteome</keyword>
<evidence type="ECO:0000313" key="2">
    <source>
        <dbReference type="Proteomes" id="UP000183047"/>
    </source>
</evidence>
<accession>A0A1G5BF65</accession>
<protein>
    <submittedName>
        <fullName evidence="1">Uncharacterized protein</fullName>
    </submittedName>
</protein>
<sequence>MNLCLKNRQPFGLGRELCTFGGCFYVDPTWSLTLNDFMMPSDVREQTLAGAGISGPLYPRHYLDEEPIYDPKFDFSANDDRYAELRDGWNIINIDRARKVITYDSEDGVKEFAYGNL</sequence>
<proteinExistence type="predicted"/>
<evidence type="ECO:0000313" key="1">
    <source>
        <dbReference type="EMBL" id="SCX88777.1"/>
    </source>
</evidence>
<dbReference type="AlphaFoldDB" id="A0A1G5BF65"/>